<feature type="signal peptide" evidence="1">
    <location>
        <begin position="1"/>
        <end position="32"/>
    </location>
</feature>
<gene>
    <name evidence="3" type="ORF">NVS89_16935</name>
</gene>
<dbReference type="InterPro" id="IPR036709">
    <property type="entry name" value="Autotransporte_beta_dom_sf"/>
</dbReference>
<dbReference type="SMART" id="SM00869">
    <property type="entry name" value="Autotransporter"/>
    <property type="match status" value="1"/>
</dbReference>
<dbReference type="InterPro" id="IPR006315">
    <property type="entry name" value="OM_autotransptr_brl_dom"/>
</dbReference>
<evidence type="ECO:0000256" key="1">
    <source>
        <dbReference type="SAM" id="SignalP"/>
    </source>
</evidence>
<keyword evidence="4" id="KW-1185">Reference proteome</keyword>
<keyword evidence="1" id="KW-0732">Signal</keyword>
<dbReference type="NCBIfam" id="TIGR01414">
    <property type="entry name" value="autotrans_barl"/>
    <property type="match status" value="1"/>
</dbReference>
<feature type="domain" description="Autotransporter" evidence="2">
    <location>
        <begin position="379"/>
        <end position="662"/>
    </location>
</feature>
<dbReference type="Proteomes" id="UP001151088">
    <property type="component" value="Unassembled WGS sequence"/>
</dbReference>
<dbReference type="Gene3D" id="2.40.128.130">
    <property type="entry name" value="Autotransporter beta-domain"/>
    <property type="match status" value="1"/>
</dbReference>
<reference evidence="3" key="1">
    <citation type="submission" date="2022-08" db="EMBL/GenBank/DDBJ databases">
        <authorList>
            <person name="Li F."/>
        </authorList>
    </citation>
    <scope>NUCLEOTIDE SEQUENCE</scope>
    <source>
        <strain evidence="3">MQZ15Z-1</strain>
    </source>
</reference>
<dbReference type="EMBL" id="JANTHZ010000008">
    <property type="protein sequence ID" value="MCS0496789.1"/>
    <property type="molecule type" value="Genomic_DNA"/>
</dbReference>
<dbReference type="SUPFAM" id="SSF103515">
    <property type="entry name" value="Autotransporter"/>
    <property type="match status" value="1"/>
</dbReference>
<proteinExistence type="predicted"/>
<name>A0A9X2PG67_9HYPH</name>
<dbReference type="RefSeq" id="WP_258733949.1">
    <property type="nucleotide sequence ID" value="NZ_JANTHZ010000008.1"/>
</dbReference>
<comment type="caution">
    <text evidence="3">The sequence shown here is derived from an EMBL/GenBank/DDBJ whole genome shotgun (WGS) entry which is preliminary data.</text>
</comment>
<feature type="chain" id="PRO_5040744623" evidence="1">
    <location>
        <begin position="33"/>
        <end position="662"/>
    </location>
</feature>
<dbReference type="InterPro" id="IPR005546">
    <property type="entry name" value="Autotransporte_beta"/>
</dbReference>
<dbReference type="AlphaFoldDB" id="A0A9X2PG67"/>
<evidence type="ECO:0000313" key="3">
    <source>
        <dbReference type="EMBL" id="MCS0496789.1"/>
    </source>
</evidence>
<evidence type="ECO:0000313" key="4">
    <source>
        <dbReference type="Proteomes" id="UP001151088"/>
    </source>
</evidence>
<dbReference type="Pfam" id="PF03797">
    <property type="entry name" value="Autotransporter"/>
    <property type="match status" value="1"/>
</dbReference>
<organism evidence="3 4">
    <name type="scientific">Ancylobacter mangrovi</name>
    <dbReference type="NCBI Taxonomy" id="2972472"/>
    <lineage>
        <taxon>Bacteria</taxon>
        <taxon>Pseudomonadati</taxon>
        <taxon>Pseudomonadota</taxon>
        <taxon>Alphaproteobacteria</taxon>
        <taxon>Hyphomicrobiales</taxon>
        <taxon>Xanthobacteraceae</taxon>
        <taxon>Ancylobacter</taxon>
    </lineage>
</organism>
<evidence type="ECO:0000259" key="2">
    <source>
        <dbReference type="PROSITE" id="PS51208"/>
    </source>
</evidence>
<dbReference type="PROSITE" id="PS51208">
    <property type="entry name" value="AUTOTRANSPORTER"/>
    <property type="match status" value="1"/>
</dbReference>
<accession>A0A9X2PG67</accession>
<sequence>MKAGIPKRGRRVGGLCGLVILALPFAGREAHAQSVWDPVISDTYWYVTVPQMLAFASPSTSFANPIPVGDQTLWSLGTSTNGVFTGTSSATLAIGPTDSLTDTTIQGLVTPDGEITMVFTPTDGGTTTIGIGRMQVEGGTTTMEMQMITGTDLLVSHWAYMVPYDPATFTPPAAQVVPSNLSPQWAWTEGTPWRIVSPAAFGTSEAGTFIITGYKSGYFWGQGVRPDGTTFTLLGSITPQGRVLFNTLTDSSLMSLYGGIEGDASTAQMLLGAYDETALFTGDMTYIHVVSPYQNAATATANWSAVDAARTLYAVAGTEAGLTGAMAPVTSVLNDLSGYSLSAALSETLPVLTGAATQATANVQRMLGQVVSNRLAGTDAYADRTIWVQPLGGAGSQAGLSGNPGYDISGGGFAMGADTVLGEDTRLGGLFAFSSNSVTSNTDPANASIAASSANLKSYVLGLYGSHAIMPGLDVLFSAKGGLVDTSTSRSISFMGSSAEADYDSRVLALSAGLRKTFAVGDGVTLMPTLRLDYLKVDSDDYQESGAGPLDLSVQSQDYSELFITAELALRIELSDALDLTAHGSAGYNTLDTTSEATAAFAGGGGTFVVPGAEVSPWLFGAGVGITSKAASDVTVGLFYDAQASDTGYFNQIGSVKLWMRI</sequence>
<protein>
    <submittedName>
        <fullName evidence="3">Autotransporter outer membrane beta-barrel domain-containing protein</fullName>
    </submittedName>
</protein>
<dbReference type="GO" id="GO:0019867">
    <property type="term" value="C:outer membrane"/>
    <property type="evidence" value="ECO:0007669"/>
    <property type="project" value="InterPro"/>
</dbReference>